<keyword evidence="3" id="KW-1185">Reference proteome</keyword>
<sequence>MRTHRMEQQEQELLYHAWQQDGTKPEWRVEAGREIRRRERLPQGRPEGHTALCWMVRGIDADSTQPAKGHGVGGQSERLRQERPERRTARANRRAPGGHHAKNAKTWHGLAPSALRCCGELIC</sequence>
<reference evidence="2 3" key="1">
    <citation type="submission" date="2018-01" db="EMBL/GenBank/DDBJ databases">
        <title>Genome characterization of the sugarcane-associated fungus Trichoderma ghanense CCMA-1212 and their application in lignocelulose bioconversion.</title>
        <authorList>
            <person name="Steindorff A.S."/>
            <person name="Mendes T.D."/>
            <person name="Vilela E.S.D."/>
            <person name="Rodrigues D.S."/>
            <person name="Formighieri E.F."/>
            <person name="Melo I.S."/>
            <person name="Favaro L.C.L."/>
        </authorList>
    </citation>
    <scope>NUCLEOTIDE SEQUENCE [LARGE SCALE GENOMIC DNA]</scope>
    <source>
        <strain evidence="2 3">CCMA-1212</strain>
    </source>
</reference>
<evidence type="ECO:0000313" key="2">
    <source>
        <dbReference type="EMBL" id="TFB06434.1"/>
    </source>
</evidence>
<dbReference type="EMBL" id="PPTA01000002">
    <property type="protein sequence ID" value="TFB06434.1"/>
    <property type="molecule type" value="Genomic_DNA"/>
</dbReference>
<evidence type="ECO:0000256" key="1">
    <source>
        <dbReference type="SAM" id="MobiDB-lite"/>
    </source>
</evidence>
<dbReference type="Proteomes" id="UP001642720">
    <property type="component" value="Unassembled WGS sequence"/>
</dbReference>
<proteinExistence type="predicted"/>
<feature type="compositionally biased region" description="Basic residues" evidence="1">
    <location>
        <begin position="89"/>
        <end position="105"/>
    </location>
</feature>
<feature type="compositionally biased region" description="Basic and acidic residues" evidence="1">
    <location>
        <begin position="77"/>
        <end position="88"/>
    </location>
</feature>
<dbReference type="RefSeq" id="XP_073562635.1">
    <property type="nucleotide sequence ID" value="XM_073699526.1"/>
</dbReference>
<dbReference type="GeneID" id="300573976"/>
<accession>A0ABY2HFM6</accession>
<evidence type="ECO:0000313" key="3">
    <source>
        <dbReference type="Proteomes" id="UP001642720"/>
    </source>
</evidence>
<gene>
    <name evidence="2" type="ORF">CCMA1212_002125</name>
</gene>
<feature type="region of interest" description="Disordered" evidence="1">
    <location>
        <begin position="62"/>
        <end position="107"/>
    </location>
</feature>
<comment type="caution">
    <text evidence="2">The sequence shown here is derived from an EMBL/GenBank/DDBJ whole genome shotgun (WGS) entry which is preliminary data.</text>
</comment>
<protein>
    <submittedName>
        <fullName evidence="2">Uncharacterized protein</fullName>
    </submittedName>
</protein>
<organism evidence="2 3">
    <name type="scientific">Trichoderma ghanense</name>
    <dbReference type="NCBI Taxonomy" id="65468"/>
    <lineage>
        <taxon>Eukaryota</taxon>
        <taxon>Fungi</taxon>
        <taxon>Dikarya</taxon>
        <taxon>Ascomycota</taxon>
        <taxon>Pezizomycotina</taxon>
        <taxon>Sordariomycetes</taxon>
        <taxon>Hypocreomycetidae</taxon>
        <taxon>Hypocreales</taxon>
        <taxon>Hypocreaceae</taxon>
        <taxon>Trichoderma</taxon>
    </lineage>
</organism>
<name>A0ABY2HFM6_9HYPO</name>